<feature type="region of interest" description="Disordered" evidence="6">
    <location>
        <begin position="2891"/>
        <end position="2961"/>
    </location>
</feature>
<dbReference type="InterPro" id="IPR051561">
    <property type="entry name" value="FRAS1_ECM"/>
</dbReference>
<name>A0A834VF81_SARSC</name>
<evidence type="ECO:0000313" key="9">
    <source>
        <dbReference type="EMBL" id="KAF7492914.1"/>
    </source>
</evidence>
<feature type="repeat" description="CSPG" evidence="5">
    <location>
        <begin position="1585"/>
        <end position="1679"/>
    </location>
</feature>
<dbReference type="PROSITE" id="PS50025">
    <property type="entry name" value="LAM_G_DOMAIN"/>
    <property type="match status" value="2"/>
</dbReference>
<evidence type="ECO:0000313" key="11">
    <source>
        <dbReference type="Proteomes" id="UP000070412"/>
    </source>
</evidence>
<reference evidence="10" key="3">
    <citation type="submission" date="2022-06" db="UniProtKB">
        <authorList>
            <consortium name="EnsemblMetazoa"/>
        </authorList>
    </citation>
    <scope>IDENTIFICATION</scope>
</reference>
<feature type="compositionally biased region" description="Basic residues" evidence="6">
    <location>
        <begin position="2930"/>
        <end position="2951"/>
    </location>
</feature>
<feature type="repeat" description="CSPG" evidence="5">
    <location>
        <begin position="1829"/>
        <end position="1918"/>
    </location>
</feature>
<keyword evidence="7" id="KW-0812">Transmembrane</keyword>
<evidence type="ECO:0000256" key="3">
    <source>
        <dbReference type="ARBA" id="ARBA00023180"/>
    </source>
</evidence>
<dbReference type="Pfam" id="PF02210">
    <property type="entry name" value="Laminin_G_2"/>
    <property type="match status" value="2"/>
</dbReference>
<reference evidence="9" key="2">
    <citation type="submission" date="2020-01" db="EMBL/GenBank/DDBJ databases">
        <authorList>
            <person name="Korhonen P.K.K."/>
            <person name="Guangxu M.G."/>
            <person name="Wang T.W."/>
            <person name="Stroehlein A.J.S."/>
            <person name="Young N.D."/>
            <person name="Ang C.-S.A."/>
            <person name="Fernando D.W.F."/>
            <person name="Lu H.L."/>
            <person name="Taylor S.T."/>
            <person name="Ehtesham M.E.M."/>
            <person name="Najaraj S.H.N."/>
            <person name="Harsha G.H.G."/>
            <person name="Madugundu A.M."/>
            <person name="Renuse S.R."/>
            <person name="Holt D.H."/>
            <person name="Pandey A.P."/>
            <person name="Papenfuss A.P."/>
            <person name="Gasser R.B.G."/>
            <person name="Fischer K.F."/>
        </authorList>
    </citation>
    <scope>NUCLEOTIDE SEQUENCE</scope>
    <source>
        <strain evidence="9">SSS_KF_BRIS2020</strain>
    </source>
</reference>
<dbReference type="EnsemblMetazoa" id="SSS_2137s_mrna">
    <property type="protein sequence ID" value="KAF7492914.1"/>
    <property type="gene ID" value="SSS_2137"/>
</dbReference>
<keyword evidence="3" id="KW-0325">Glycoprotein</keyword>
<feature type="domain" description="Laminin G" evidence="8">
    <location>
        <begin position="323"/>
        <end position="553"/>
    </location>
</feature>
<keyword evidence="1" id="KW-0732">Signal</keyword>
<feature type="region of interest" description="Disordered" evidence="6">
    <location>
        <begin position="1969"/>
        <end position="1990"/>
    </location>
</feature>
<keyword evidence="2" id="KW-0677">Repeat</keyword>
<feature type="domain" description="Laminin G" evidence="8">
    <location>
        <begin position="74"/>
        <end position="270"/>
    </location>
</feature>
<keyword evidence="7" id="KW-1133">Transmembrane helix</keyword>
<evidence type="ECO:0000256" key="7">
    <source>
        <dbReference type="SAM" id="Phobius"/>
    </source>
</evidence>
<evidence type="ECO:0000256" key="1">
    <source>
        <dbReference type="ARBA" id="ARBA00022729"/>
    </source>
</evidence>
<reference evidence="11" key="1">
    <citation type="journal article" date="2020" name="PLoS Negl. Trop. Dis.">
        <title>High-quality nuclear genome for Sarcoptes scabiei-A critical resource for a neglected parasite.</title>
        <authorList>
            <person name="Korhonen P.K."/>
            <person name="Gasser R.B."/>
            <person name="Ma G."/>
            <person name="Wang T."/>
            <person name="Stroehlein A.J."/>
            <person name="Young N.D."/>
            <person name="Ang C.S."/>
            <person name="Fernando D.D."/>
            <person name="Lu H.C."/>
            <person name="Taylor S."/>
            <person name="Reynolds S.L."/>
            <person name="Mofiz E."/>
            <person name="Najaraj S.H."/>
            <person name="Gowda H."/>
            <person name="Madugundu A."/>
            <person name="Renuse S."/>
            <person name="Holt D."/>
            <person name="Pandey A."/>
            <person name="Papenfuss A.T."/>
            <person name="Fischer K."/>
        </authorList>
    </citation>
    <scope>NUCLEOTIDE SEQUENCE [LARGE SCALE GENOMIC DNA]</scope>
</reference>
<protein>
    <submittedName>
        <fullName evidence="9">Chondroitin sulfate proteoglycan 4</fullName>
    </submittedName>
</protein>
<dbReference type="InterPro" id="IPR001791">
    <property type="entry name" value="Laminin_G"/>
</dbReference>
<dbReference type="PROSITE" id="PS51854">
    <property type="entry name" value="CSPG"/>
    <property type="match status" value="3"/>
</dbReference>
<dbReference type="Gene3D" id="2.60.120.200">
    <property type="match status" value="2"/>
</dbReference>
<dbReference type="InterPro" id="IPR039005">
    <property type="entry name" value="CSPG_rpt"/>
</dbReference>
<evidence type="ECO:0000256" key="4">
    <source>
        <dbReference type="PROSITE-ProRule" id="PRU00122"/>
    </source>
</evidence>
<keyword evidence="7" id="KW-0472">Membrane</keyword>
<comment type="caution">
    <text evidence="4">Lacks conserved residue(s) required for the propagation of feature annotation.</text>
</comment>
<dbReference type="PANTHER" id="PTHR45739:SF13">
    <property type="entry name" value="CHONDROITIN SULFATE PROTEOGLYCAN 4"/>
    <property type="match status" value="1"/>
</dbReference>
<organism evidence="9">
    <name type="scientific">Sarcoptes scabiei</name>
    <name type="common">Itch mite</name>
    <name type="synonym">Acarus scabiei</name>
    <dbReference type="NCBI Taxonomy" id="52283"/>
    <lineage>
        <taxon>Eukaryota</taxon>
        <taxon>Metazoa</taxon>
        <taxon>Ecdysozoa</taxon>
        <taxon>Arthropoda</taxon>
        <taxon>Chelicerata</taxon>
        <taxon>Arachnida</taxon>
        <taxon>Acari</taxon>
        <taxon>Acariformes</taxon>
        <taxon>Sarcoptiformes</taxon>
        <taxon>Astigmata</taxon>
        <taxon>Psoroptidia</taxon>
        <taxon>Sarcoptoidea</taxon>
        <taxon>Sarcoptidae</taxon>
        <taxon>Sarcoptinae</taxon>
        <taxon>Sarcoptes</taxon>
    </lineage>
</organism>
<evidence type="ECO:0000256" key="2">
    <source>
        <dbReference type="ARBA" id="ARBA00022737"/>
    </source>
</evidence>
<dbReference type="InterPro" id="IPR013320">
    <property type="entry name" value="ConA-like_dom_sf"/>
</dbReference>
<feature type="compositionally biased region" description="Basic and acidic residues" evidence="6">
    <location>
        <begin position="2891"/>
        <end position="2901"/>
    </location>
</feature>
<dbReference type="Proteomes" id="UP000070412">
    <property type="component" value="Unassembled WGS sequence"/>
</dbReference>
<evidence type="ECO:0000256" key="5">
    <source>
        <dbReference type="PROSITE-ProRule" id="PRU01201"/>
    </source>
</evidence>
<accession>A0A834VF81</accession>
<evidence type="ECO:0000313" key="10">
    <source>
        <dbReference type="EnsemblMetazoa" id="KAF7492914.1"/>
    </source>
</evidence>
<evidence type="ECO:0000256" key="6">
    <source>
        <dbReference type="SAM" id="MobiDB-lite"/>
    </source>
</evidence>
<keyword evidence="11" id="KW-1185">Reference proteome</keyword>
<evidence type="ECO:0000259" key="8">
    <source>
        <dbReference type="PROSITE" id="PS50025"/>
    </source>
</evidence>
<sequence length="2990" mass="347216">MINQFESNFPHNETNANEVLFFTNSIASKRSRSSIKYLLLRGAFLWQIVCLFFSIEVNRKNEDLQQHYNWAFVAEAATFHGQSYIRLPIRDISNSTEIEFNLRTPQSDAFIFFASGSTDYCLISLEQGQLNIKINFGFGDTLLISENLKLNDLQWHHIRIGRKLNSNHLELVIDNHHVYRTKILGFSTSTPSQSSSLLLMSDSLNQLEIIDGILLGSHHNFPQTFFIGDHKSFRGCLDEIYFNGKNLLELSVKRQQSNSIVHDVTIGEKCSMEFSISNETILSSITFIESNSFVLMPGLSHFLQENYNELSRSPAALTSTSLPLSFSASSQTFGSKSSPSLLSIEFDMKTNSINAILLFVPGIDPYRKNYLALELIRKRVKFSLSRKNDRTRANHERSVVSSKTIDDNHWHHIEISLSDIDENNLSQMMITVDEQKVVENFDWNDDLVNQISAKSGFVSVFGSNFNSDNVIGDGEHSESLRSFIERSLSDRELFIGGINNERQSLAINYGLESSMIEQNVSLRGCIRNFQINSRPINILSDALITQHIRFGKCRWHFLCFDPNRTPCIERSACIHSEMNQIRCRCVRHYHNQQLSDCVRKNFKHKTIQIQSEIIEGSVGSDVCDNNLQSSTYNQLDSRNIHHYHHHLDNNRFHHHNQIGSEQKDNEKQIIEIDVFEQSSVVLNAKLREVFEQVLSYRSDDENDLHMLNDNRTQIKLIVIQKPMYGTIDVPEEFDRKWLENNQLRYLNTISEPNIKQDTIKLMIMTTITTTKRRKINQIESIDYNFDSFCKTRSNFIELQIQFRIKSALINDGVQTQMHFHLKILHNSSLILNANLFKLDQQKDFVQTKNQIKSNQKFNFDEQQQQQLNFKIVKIDGPSNQSFFERTDQPSIKLNAFSEALLRNNTIRFVHKPSASYNEQKSYNEIIDVIFEVSGSFQPQESPRKFSKEFRLTIKTYSIDLDRLINTGLLMAHQTFSLITSANLSLVAENEIEKDRIQLIRYELIEEPLYGVIQKLRLLPNNWINVTQFNQRQIDRSKIRYLHLSSDPESEQLSIRIMFLKQSMKIINFPVKFIKHLELISYGSNGYNLSKDEKEFFLTTQEMLFRTRPILMDSRTIMITLKSLPSFGQLLLFNKETLQQKRMSIGSSFTMNDIEERRLLYLRNNSFINIDSIRDLIDSFKYIVSINKTDGDGRSGGGRVNNKNSTFYIHFDNSLNDYVLINRKLTVFEGDKSLIDQNHLYLRSFSLRSSSFSSGSSSSSLDVKKSVDIFFKIIKQPRFGTLQLVFDDHIETEPRSIPQRLIESKRVYYVHDDSENNIDFFDFIVTNQSMDDVGSNLSDNDGSIRAKFAIEIMMKNDNPPQRKTFKALKIIRNTERIITSDDICYIDIDINTYPSTIIYDRIYSPVGSFLFTSNDTIADRFSQQDIDDGAIKFHHNGTDSGKIFFSLNDDQFTLSESIEIEASDPYIRLIQNTGIVCKTSETSLISSKNLTIETNLPDWNEIFVKIVSEPRFGQITVNEKAINHFSLKELHDDLIEYENTIYEEETMTSKNDSFQFRALSIDKDYKDVGTKIFEFLIRIYPINYFNLSIINHNNLSLFEASQTKIDSKVLRFEHSEMESNQIRFVITEKPSFGIIKKIDPDNLIDIEVENFTQNEINQNLIVYVNDKISDLNFDLIEEDERIFSAQQDSFSFDVVSDFIRLNNLTVYIELIPKYITLITRNLTVTEGNVIALTREHIRLNHPHYSNLIDEFIVVEEPKYGMISEIGNDNVKLSTKSFTWRQLDQRKILYQHDSSEFERDWFTLVARASSIDRESLPSTIHIVIISINDEPPVVINQNDLEVWKNDWTPITNESLLASDADSSLNEILYIVSMPINGFLINIETNATIDQFTQSDIDAGRVYFVHVGNENGSFRFTLTDGKNFGSSNLFKIRLKKKKILIERNEKLLVKPGHQQSITKQHLLVRSSEIIPTTKDDDETSNQGNDPEREQQVKLNRTRPDFFYRIIKMPNYGRIILDGFDQIQTKEINRFTQRQVNENLILYDQNVSIRLLNDRVSVYDRIVFDIEADDMPTLRGIHFLIEITDAENGYNDIERDDDVEDDVIFDKASFGLDDRMNNESFYETIDFFNINDPLGIYSLEVIEGKFKSIDLDRDELLRKLLAIIPPPSSANLNANRKSIARKLMPNFRRIRFRSSCPPEHGLILKNGLALDNSTLLTIDSFENHSIVYKHDDSDSFEDKICFQLLWSINEHDENDRDSQNERVKHLMNFVVPIRIIPVNDQYPILTDIIPHLKADSMMKTFITKEILCVKDSDGNDTKLIYEFDRENQTKQGFLARKSSEEQPILRLTQQEINDGQILFNHKGPRDRFVFWFRIKDDESIRCEDQPIAFKIDYEELLRTSKLQSHCIGYFPFKITVVQIGIELLNHTNIHLLQGSTRATITEQNLAVKYELNNISDIIYQIKNGPYNGHLLVDEKRSQFFNQKDINDHLVHYVQEQSVQDDLFMIDIFDRRNNKHLDNVKMKIKLIPLVKAKRPFLTAFPGKKSLLSIEHIDASELASMTSSNPRFTIIKKPRYGVINLLQYAVYESLNDSIDFFTQEDLIRNRIVYRAFNFQELQTKGLSFKNEIQIDSIEYELEASNVPKAQGMLVINLFQNLTQSIDEELSWQSNLFNYFGFIINQQQLIIAFSLIVFVLLIITIICFITKICLRSTLFRFKSNQKCPKSYVAQTIQSNNHRQNDQTIASLDSQHSNLMVNVRLDFPQTLGRQNDLASHHSSSTGTFEYSINQSDTMSQKSNRNQTEQSKPMSKFSFLNHELERLSSSKFTLRKLPSSFSYDRNDLSPLPPPSLYFINDQSFVGRSLERRKNYHKDVDHCSMKTTTLPPSMTLIDQLDSDGEKIGKDLDEKQMNSPTPKSDNDHHHRRGSSSLSNDCENHSHHRLHHHSEHHHRHHHHHNHHHPDCPHFKKDKSDNLKMDHCSLHQPDDFESNLSKNQYWI</sequence>
<dbReference type="CDD" id="cd00110">
    <property type="entry name" value="LamG"/>
    <property type="match status" value="2"/>
</dbReference>
<gene>
    <name evidence="9" type="ORF">SSS_2137</name>
</gene>
<dbReference type="SUPFAM" id="SSF49899">
    <property type="entry name" value="Concanavalin A-like lectins/glucanases"/>
    <property type="match status" value="2"/>
</dbReference>
<dbReference type="GO" id="GO:0009653">
    <property type="term" value="P:anatomical structure morphogenesis"/>
    <property type="evidence" value="ECO:0007669"/>
    <property type="project" value="TreeGrafter"/>
</dbReference>
<dbReference type="PANTHER" id="PTHR45739">
    <property type="entry name" value="MATRIX PROTEIN, PUTATIVE-RELATED"/>
    <property type="match status" value="1"/>
</dbReference>
<feature type="compositionally biased region" description="Basic and acidic residues" evidence="6">
    <location>
        <begin position="2952"/>
        <end position="2961"/>
    </location>
</feature>
<dbReference type="SMART" id="SM00282">
    <property type="entry name" value="LamG"/>
    <property type="match status" value="2"/>
</dbReference>
<dbReference type="EMBL" id="WVUK01000056">
    <property type="protein sequence ID" value="KAF7492914.1"/>
    <property type="molecule type" value="Genomic_DNA"/>
</dbReference>
<dbReference type="Pfam" id="PF16184">
    <property type="entry name" value="Cadherin_3"/>
    <property type="match status" value="7"/>
</dbReference>
<feature type="repeat" description="CSPG" evidence="5">
    <location>
        <begin position="1712"/>
        <end position="1805"/>
    </location>
</feature>
<dbReference type="OrthoDB" id="430044at2759"/>
<proteinExistence type="predicted"/>
<feature type="transmembrane region" description="Helical" evidence="7">
    <location>
        <begin position="2678"/>
        <end position="2703"/>
    </location>
</feature>